<evidence type="ECO:0000313" key="1">
    <source>
        <dbReference type="EMBL" id="MBB4805816.1"/>
    </source>
</evidence>
<gene>
    <name evidence="1" type="ORF">HNP38_001088</name>
</gene>
<proteinExistence type="predicted"/>
<protein>
    <submittedName>
        <fullName evidence="1">Uncharacterized protein</fullName>
    </submittedName>
</protein>
<dbReference type="Proteomes" id="UP000592180">
    <property type="component" value="Unassembled WGS sequence"/>
</dbReference>
<dbReference type="AlphaFoldDB" id="A0A840K9B8"/>
<evidence type="ECO:0000313" key="2">
    <source>
        <dbReference type="Proteomes" id="UP000592180"/>
    </source>
</evidence>
<comment type="caution">
    <text evidence="1">The sequence shown here is derived from an EMBL/GenBank/DDBJ whole genome shotgun (WGS) entry which is preliminary data.</text>
</comment>
<accession>A0A840K9B8</accession>
<name>A0A840K9B8_9FLAO</name>
<dbReference type="EMBL" id="JACHLE010000001">
    <property type="protein sequence ID" value="MBB4805816.1"/>
    <property type="molecule type" value="Genomic_DNA"/>
</dbReference>
<dbReference type="RefSeq" id="WP_184185622.1">
    <property type="nucleotide sequence ID" value="NZ_JACHLE010000001.1"/>
</dbReference>
<sequence>MKKIFLTLSIFCFAFFYSQKNQNYVEISYASICCGPPSADPVVNYVTQFQKKNKLKSLEVLQRSGLGREGEFSLYIGVDKLSRTQKNKFIKGLKSAINSQNSKRDENKDGIVNFDSTMLIKKEDLAGKRKLTIYKKQNSN</sequence>
<organism evidence="1 2">
    <name type="scientific">Chryseobacterium defluvii</name>
    <dbReference type="NCBI Taxonomy" id="160396"/>
    <lineage>
        <taxon>Bacteria</taxon>
        <taxon>Pseudomonadati</taxon>
        <taxon>Bacteroidota</taxon>
        <taxon>Flavobacteriia</taxon>
        <taxon>Flavobacteriales</taxon>
        <taxon>Weeksellaceae</taxon>
        <taxon>Chryseobacterium group</taxon>
        <taxon>Chryseobacterium</taxon>
    </lineage>
</organism>
<keyword evidence="2" id="KW-1185">Reference proteome</keyword>
<reference evidence="1 2" key="1">
    <citation type="submission" date="2020-08" db="EMBL/GenBank/DDBJ databases">
        <title>Functional genomics of gut bacteria from endangered species of beetles.</title>
        <authorList>
            <person name="Carlos-Shanley C."/>
        </authorList>
    </citation>
    <scope>NUCLEOTIDE SEQUENCE [LARGE SCALE GENOMIC DNA]</scope>
    <source>
        <strain evidence="1 2">S00151</strain>
    </source>
</reference>